<gene>
    <name evidence="1" type="ORF">BCR33DRAFT_857096</name>
</gene>
<dbReference type="GO" id="GO:0043291">
    <property type="term" value="C:RAVE complex"/>
    <property type="evidence" value="ECO:0007669"/>
    <property type="project" value="TreeGrafter"/>
</dbReference>
<dbReference type="EMBL" id="MCGO01000079">
    <property type="protein sequence ID" value="ORY31132.1"/>
    <property type="molecule type" value="Genomic_DNA"/>
</dbReference>
<protein>
    <recommendedName>
        <fullName evidence="3">RAVE subunit 2/Rogdi</fullName>
    </recommendedName>
</protein>
<dbReference type="OrthoDB" id="66510at2759"/>
<dbReference type="STRING" id="329046.A0A1Y2B8I0"/>
<evidence type="ECO:0000313" key="2">
    <source>
        <dbReference type="Proteomes" id="UP000193642"/>
    </source>
</evidence>
<name>A0A1Y2B8I0_9FUNG</name>
<evidence type="ECO:0000313" key="1">
    <source>
        <dbReference type="EMBL" id="ORY31132.1"/>
    </source>
</evidence>
<comment type="caution">
    <text evidence="1">The sequence shown here is derived from an EMBL/GenBank/DDBJ whole genome shotgun (WGS) entry which is preliminary data.</text>
</comment>
<sequence length="270" mass="30091">MLSTSDAQIEFEWILRHRLPDILSRILEHLNNSLQVSAKDKKQTLAVTAPNNDMVKGVVTLDGSALVKGELNLKLPHYNRSQALKVSLSPSIIYPLHQLESFRHCLHLAVSQVEAMQSMLLEDDGAGGVECTWIVNQFLAVQKIVQEGVKILCVVDEEKLFPIREGDGKFFAPELAEDLIVEFYMAGMSSLAISIYAIAYHQNGIPLQIQSQIMSRFKNTKIETYKGKPIEILDEVYLESKIPNFAGLEKEVQGAIGLCESVVGLLEALR</sequence>
<evidence type="ECO:0008006" key="3">
    <source>
        <dbReference type="Google" id="ProtNLM"/>
    </source>
</evidence>
<dbReference type="AlphaFoldDB" id="A0A1Y2B8I0"/>
<dbReference type="Proteomes" id="UP000193642">
    <property type="component" value="Unassembled WGS sequence"/>
</dbReference>
<proteinExistence type="predicted"/>
<organism evidence="1 2">
    <name type="scientific">Rhizoclosmatium globosum</name>
    <dbReference type="NCBI Taxonomy" id="329046"/>
    <lineage>
        <taxon>Eukaryota</taxon>
        <taxon>Fungi</taxon>
        <taxon>Fungi incertae sedis</taxon>
        <taxon>Chytridiomycota</taxon>
        <taxon>Chytridiomycota incertae sedis</taxon>
        <taxon>Chytridiomycetes</taxon>
        <taxon>Chytridiales</taxon>
        <taxon>Chytriomycetaceae</taxon>
        <taxon>Rhizoclosmatium</taxon>
    </lineage>
</organism>
<accession>A0A1Y2B8I0</accession>
<reference evidence="1 2" key="1">
    <citation type="submission" date="2016-07" db="EMBL/GenBank/DDBJ databases">
        <title>Pervasive Adenine N6-methylation of Active Genes in Fungi.</title>
        <authorList>
            <consortium name="DOE Joint Genome Institute"/>
            <person name="Mondo S.J."/>
            <person name="Dannebaum R.O."/>
            <person name="Kuo R.C."/>
            <person name="Labutti K."/>
            <person name="Haridas S."/>
            <person name="Kuo A."/>
            <person name="Salamov A."/>
            <person name="Ahrendt S.R."/>
            <person name="Lipzen A."/>
            <person name="Sullivan W."/>
            <person name="Andreopoulos W.B."/>
            <person name="Clum A."/>
            <person name="Lindquist E."/>
            <person name="Daum C."/>
            <person name="Ramamoorthy G.K."/>
            <person name="Gryganskyi A."/>
            <person name="Culley D."/>
            <person name="Magnuson J.K."/>
            <person name="James T.Y."/>
            <person name="O'Malley M.A."/>
            <person name="Stajich J.E."/>
            <person name="Spatafora J.W."/>
            <person name="Visel A."/>
            <person name="Grigoriev I.V."/>
        </authorList>
    </citation>
    <scope>NUCLEOTIDE SEQUENCE [LARGE SCALE GENOMIC DNA]</scope>
    <source>
        <strain evidence="1 2">JEL800</strain>
    </source>
</reference>
<dbReference type="PANTHER" id="PTHR13618">
    <property type="entry name" value="LEUCINE ZIPPER CONTAINING TRANSCRIPTION FACTOR LZF1"/>
    <property type="match status" value="1"/>
</dbReference>
<keyword evidence="2" id="KW-1185">Reference proteome</keyword>
<dbReference type="PANTHER" id="PTHR13618:SF1">
    <property type="entry name" value="PROTEIN ROGDI HOMOLOG"/>
    <property type="match status" value="1"/>
</dbReference>
<dbReference type="Pfam" id="PF10259">
    <property type="entry name" value="Rogdi_lz"/>
    <property type="match status" value="1"/>
</dbReference>
<dbReference type="InterPro" id="IPR028241">
    <property type="entry name" value="RAVE2/Rogdi"/>
</dbReference>